<dbReference type="EMBL" id="KP144329">
    <property type="protein sequence ID" value="ALB78136.1"/>
    <property type="molecule type" value="Genomic_DNA"/>
</dbReference>
<evidence type="ECO:0000313" key="2">
    <source>
        <dbReference type="Proteomes" id="UP000150550"/>
    </source>
</evidence>
<dbReference type="KEGG" id="vg:39105714"/>
<gene>
    <name evidence="1" type="ORF">CSPAdV-2_gp01</name>
</gene>
<protein>
    <submittedName>
        <fullName evidence="1">Uncharacterized protein</fullName>
    </submittedName>
</protein>
<organism evidence="1 2">
    <name type="scientific">Chinstrap penguin adenovirus 2</name>
    <dbReference type="NCBI Taxonomy" id="1434088"/>
    <lineage>
        <taxon>Viruses</taxon>
        <taxon>Varidnaviria</taxon>
        <taxon>Bamfordvirae</taxon>
        <taxon>Preplasmiviricota</taxon>
        <taxon>Polisuviricotina</taxon>
        <taxon>Pharingeaviricetes</taxon>
        <taxon>Rowavirales</taxon>
        <taxon>Adenoviridae</taxon>
        <taxon>Siadenovirus</taxon>
        <taxon>Siadenovirus spheniscidae</taxon>
        <taxon>Penguin siadenovirus A</taxon>
    </lineage>
</organism>
<reference evidence="1 2" key="1">
    <citation type="submission" date="2014-11" db="EMBL/GenBank/DDBJ databases">
        <title>Analysis of complete genome sequence of novel adenoviruses in Antarctic penguin.</title>
        <authorList>
            <person name="Lee S.-Y."/>
            <person name="Song J.-W."/>
        </authorList>
    </citation>
    <scope>NUCLEOTIDE SEQUENCE [LARGE SCALE GENOMIC DNA]</scope>
    <source>
        <strain evidence="1">CSPAdV_2</strain>
    </source>
</reference>
<dbReference type="Proteomes" id="UP000150550">
    <property type="component" value="Segment"/>
</dbReference>
<name>A0A161CB91_9ADEN</name>
<accession>A0A161CB91</accession>
<evidence type="ECO:0000313" key="1">
    <source>
        <dbReference type="EMBL" id="ALB78136.1"/>
    </source>
</evidence>
<proteinExistence type="predicted"/>
<sequence length="76" mass="8566">MCGIILAQLLLLVGMVLLSLVLCLQFRNIGHMPELLLSVLSVLWLFLQAELKLEELLSCLGFQENEKVQTIKLSIK</sequence>
<keyword evidence="2" id="KW-1185">Reference proteome</keyword>